<name>A0A0C9UX31_SPHS4</name>
<dbReference type="Proteomes" id="UP000054279">
    <property type="component" value="Unassembled WGS sequence"/>
</dbReference>
<dbReference type="OrthoDB" id="3363836at2759"/>
<feature type="region of interest" description="Disordered" evidence="1">
    <location>
        <begin position="512"/>
        <end position="540"/>
    </location>
</feature>
<evidence type="ECO:0000256" key="2">
    <source>
        <dbReference type="SAM" id="Phobius"/>
    </source>
</evidence>
<keyword evidence="2" id="KW-0812">Transmembrane</keyword>
<feature type="region of interest" description="Disordered" evidence="1">
    <location>
        <begin position="318"/>
        <end position="347"/>
    </location>
</feature>
<accession>A0A0C9UX31</accession>
<feature type="region of interest" description="Disordered" evidence="1">
    <location>
        <begin position="442"/>
        <end position="468"/>
    </location>
</feature>
<feature type="region of interest" description="Disordered" evidence="1">
    <location>
        <begin position="1"/>
        <end position="23"/>
    </location>
</feature>
<sequence>MSKVSHNARFAKRQPAASSSGCTSGAFYKSPKKGDTIDTSQPLKIEWDTSLNCFSSQGVDIYLYAPYTSKGLLHAWGGVSYSAGSFETDLQGSWWNSTIAPISLNLAFVVSGDPIFTSSVSQGPIFSATFNTTDYGLKHPTGGTNTTTTVSSDPGSSESSGIFQVIGNAYKNLGLPKGSIAAAVIIPLLAIGVGIFFYIRWTRRKEGEKRKRWSQAVDKRMSSISGDWKTLPPNAQSEAIRQSIAIMRNSRASMARMSEIYADGRPSSTFTVETAGNAGIGTRRGTGVGPRQMSMGSAQMSNRKSAVSFAADTRFSRASTEVPDVPKLGRPSTDRPRVSNDTQRGRASRAFHTAISASYPDDFNAQAFNINDFNVQDFDLMSPTQKGGPAMLAEKDIKPLDLSRDENVLPALNMIQDNPFTNDLIFFAQSPMDPAFSPISAPPAAQLSPTSATPVNEKTPASPAYGNATTPVVTTVSTPEIPQSPGPFSAFMRGPSNYMSPDAMLRAYATRDGRSSPVPGKPMETASPRTLTRTPSAQGSLKSNKLAYPALDAPAAPERIPEADYNLIPGPPPVAQAGRTLYQPGQKDQNRRSMVVSQYGEEDAYGGFGVAS</sequence>
<evidence type="ECO:0000313" key="4">
    <source>
        <dbReference type="Proteomes" id="UP000054279"/>
    </source>
</evidence>
<reference evidence="3 4" key="1">
    <citation type="submission" date="2014-06" db="EMBL/GenBank/DDBJ databases">
        <title>Evolutionary Origins and Diversification of the Mycorrhizal Mutualists.</title>
        <authorList>
            <consortium name="DOE Joint Genome Institute"/>
            <consortium name="Mycorrhizal Genomics Consortium"/>
            <person name="Kohler A."/>
            <person name="Kuo A."/>
            <person name="Nagy L.G."/>
            <person name="Floudas D."/>
            <person name="Copeland A."/>
            <person name="Barry K.W."/>
            <person name="Cichocki N."/>
            <person name="Veneault-Fourrey C."/>
            <person name="LaButti K."/>
            <person name="Lindquist E.A."/>
            <person name="Lipzen A."/>
            <person name="Lundell T."/>
            <person name="Morin E."/>
            <person name="Murat C."/>
            <person name="Riley R."/>
            <person name="Ohm R."/>
            <person name="Sun H."/>
            <person name="Tunlid A."/>
            <person name="Henrissat B."/>
            <person name="Grigoriev I.V."/>
            <person name="Hibbett D.S."/>
            <person name="Martin F."/>
        </authorList>
    </citation>
    <scope>NUCLEOTIDE SEQUENCE [LARGE SCALE GENOMIC DNA]</scope>
    <source>
        <strain evidence="3 4">SS14</strain>
    </source>
</reference>
<keyword evidence="2" id="KW-0472">Membrane</keyword>
<keyword evidence="2" id="KW-1133">Transmembrane helix</keyword>
<dbReference type="AlphaFoldDB" id="A0A0C9UX31"/>
<evidence type="ECO:0000256" key="1">
    <source>
        <dbReference type="SAM" id="MobiDB-lite"/>
    </source>
</evidence>
<feature type="compositionally biased region" description="Polar residues" evidence="1">
    <location>
        <begin position="527"/>
        <end position="540"/>
    </location>
</feature>
<feature type="transmembrane region" description="Helical" evidence="2">
    <location>
        <begin position="180"/>
        <end position="201"/>
    </location>
</feature>
<gene>
    <name evidence="3" type="ORF">M422DRAFT_264138</name>
</gene>
<proteinExistence type="predicted"/>
<organism evidence="3 4">
    <name type="scientific">Sphaerobolus stellatus (strain SS14)</name>
    <dbReference type="NCBI Taxonomy" id="990650"/>
    <lineage>
        <taxon>Eukaryota</taxon>
        <taxon>Fungi</taxon>
        <taxon>Dikarya</taxon>
        <taxon>Basidiomycota</taxon>
        <taxon>Agaricomycotina</taxon>
        <taxon>Agaricomycetes</taxon>
        <taxon>Phallomycetidae</taxon>
        <taxon>Geastrales</taxon>
        <taxon>Sphaerobolaceae</taxon>
        <taxon>Sphaerobolus</taxon>
    </lineage>
</organism>
<keyword evidence="4" id="KW-1185">Reference proteome</keyword>
<feature type="compositionally biased region" description="Polar residues" evidence="1">
    <location>
        <begin position="447"/>
        <end position="456"/>
    </location>
</feature>
<dbReference type="HOGENOM" id="CLU_027355_0_0_1"/>
<feature type="region of interest" description="Disordered" evidence="1">
    <location>
        <begin position="277"/>
        <end position="301"/>
    </location>
</feature>
<feature type="compositionally biased region" description="Gly residues" evidence="1">
    <location>
        <begin position="278"/>
        <end position="288"/>
    </location>
</feature>
<feature type="region of interest" description="Disordered" evidence="1">
    <location>
        <begin position="568"/>
        <end position="592"/>
    </location>
</feature>
<protein>
    <submittedName>
        <fullName evidence="3">Uncharacterized protein</fullName>
    </submittedName>
</protein>
<dbReference type="EMBL" id="KN837207">
    <property type="protein sequence ID" value="KIJ33847.1"/>
    <property type="molecule type" value="Genomic_DNA"/>
</dbReference>
<evidence type="ECO:0000313" key="3">
    <source>
        <dbReference type="EMBL" id="KIJ33847.1"/>
    </source>
</evidence>